<evidence type="ECO:0000313" key="2">
    <source>
        <dbReference type="EMBL" id="GMR53726.1"/>
    </source>
</evidence>
<dbReference type="EMBL" id="BTRK01000005">
    <property type="protein sequence ID" value="GMR53726.1"/>
    <property type="molecule type" value="Genomic_DNA"/>
</dbReference>
<feature type="non-terminal residue" evidence="2">
    <location>
        <position position="1"/>
    </location>
</feature>
<feature type="non-terminal residue" evidence="2">
    <location>
        <position position="201"/>
    </location>
</feature>
<organism evidence="2 3">
    <name type="scientific">Pristionchus mayeri</name>
    <dbReference type="NCBI Taxonomy" id="1317129"/>
    <lineage>
        <taxon>Eukaryota</taxon>
        <taxon>Metazoa</taxon>
        <taxon>Ecdysozoa</taxon>
        <taxon>Nematoda</taxon>
        <taxon>Chromadorea</taxon>
        <taxon>Rhabditida</taxon>
        <taxon>Rhabditina</taxon>
        <taxon>Diplogasteromorpha</taxon>
        <taxon>Diplogasteroidea</taxon>
        <taxon>Neodiplogasteridae</taxon>
        <taxon>Pristionchus</taxon>
    </lineage>
</organism>
<dbReference type="Proteomes" id="UP001328107">
    <property type="component" value="Unassembled WGS sequence"/>
</dbReference>
<evidence type="ECO:0000256" key="1">
    <source>
        <dbReference type="SAM" id="MobiDB-lite"/>
    </source>
</evidence>
<feature type="compositionally biased region" description="Basic and acidic residues" evidence="1">
    <location>
        <begin position="177"/>
        <end position="191"/>
    </location>
</feature>
<name>A0AAN5CZR8_9BILA</name>
<evidence type="ECO:0000313" key="3">
    <source>
        <dbReference type="Proteomes" id="UP001328107"/>
    </source>
</evidence>
<comment type="caution">
    <text evidence="2">The sequence shown here is derived from an EMBL/GenBank/DDBJ whole genome shotgun (WGS) entry which is preliminary data.</text>
</comment>
<dbReference type="AlphaFoldDB" id="A0AAN5CZR8"/>
<keyword evidence="3" id="KW-1185">Reference proteome</keyword>
<gene>
    <name evidence="2" type="ORF">PMAYCL1PPCAC_23921</name>
</gene>
<accession>A0AAN5CZR8</accession>
<reference evidence="3" key="1">
    <citation type="submission" date="2022-10" db="EMBL/GenBank/DDBJ databases">
        <title>Genome assembly of Pristionchus species.</title>
        <authorList>
            <person name="Yoshida K."/>
            <person name="Sommer R.J."/>
        </authorList>
    </citation>
    <scope>NUCLEOTIDE SEQUENCE [LARGE SCALE GENOMIC DNA]</scope>
    <source>
        <strain evidence="3">RS5460</strain>
    </source>
</reference>
<protein>
    <submittedName>
        <fullName evidence="2">Uncharacterized protein</fullName>
    </submittedName>
</protein>
<proteinExistence type="predicted"/>
<feature type="region of interest" description="Disordered" evidence="1">
    <location>
        <begin position="171"/>
        <end position="201"/>
    </location>
</feature>
<sequence length="201" mass="22700">RMLGGLRETLKSIQDEISEGVENLRKITMGDDGDNIDRLRYEAVEKMVSSSAGGHLLVKYQSELLQIREKTEMNIRLADLCSTRMGRAQQDCTEKANGFIHMENFLRDNSEINDSLYTIGQQLDKLSRFCIQTEAAMTHLEGLAVVLDSEGKVDEIRKRSGRISQIITAPSSSLATRPREISDGTKERQEEVMLEEFLSTQ</sequence>